<gene>
    <name evidence="1" type="ORF">HGM15179_021160</name>
</gene>
<reference evidence="1" key="1">
    <citation type="submission" date="2019-04" db="EMBL/GenBank/DDBJ databases">
        <title>Genome assembly of Zosterops borbonicus 15179.</title>
        <authorList>
            <person name="Leroy T."/>
            <person name="Anselmetti Y."/>
            <person name="Tilak M.-K."/>
            <person name="Nabholz B."/>
        </authorList>
    </citation>
    <scope>NUCLEOTIDE SEQUENCE</scope>
    <source>
        <strain evidence="1">HGM_15179</strain>
        <tissue evidence="1">Muscle</tissue>
    </source>
</reference>
<dbReference type="AlphaFoldDB" id="A0A8K1FWI3"/>
<sequence>IFELLVYTGNDFWGHWFILGGFLGEADPLRSGFVADVQSRFEASLVILGEGEELSLSAKGLTSVPLLERLTRVTRLDLSGNGLRDLPGALGALRRLRVRKPVQTMTELGVAPPLPRLSRLRLDRNRTDW</sequence>
<dbReference type="EMBL" id="SWJQ01003139">
    <property type="protein sequence ID" value="TRZ05947.1"/>
    <property type="molecule type" value="Genomic_DNA"/>
</dbReference>
<feature type="non-terminal residue" evidence="1">
    <location>
        <position position="1"/>
    </location>
</feature>
<evidence type="ECO:0008006" key="3">
    <source>
        <dbReference type="Google" id="ProtNLM"/>
    </source>
</evidence>
<protein>
    <recommendedName>
        <fullName evidence="3">Leucine-rich repeat domain-containing protein</fullName>
    </recommendedName>
</protein>
<comment type="caution">
    <text evidence="1">The sequence shown here is derived from an EMBL/GenBank/DDBJ whole genome shotgun (WGS) entry which is preliminary data.</text>
</comment>
<proteinExistence type="predicted"/>
<evidence type="ECO:0000313" key="1">
    <source>
        <dbReference type="EMBL" id="TRZ05947.1"/>
    </source>
</evidence>
<dbReference type="InterPro" id="IPR032675">
    <property type="entry name" value="LRR_dom_sf"/>
</dbReference>
<accession>A0A8K1FWI3</accession>
<name>A0A8K1FWI3_9PASS</name>
<feature type="non-terminal residue" evidence="1">
    <location>
        <position position="129"/>
    </location>
</feature>
<organism evidence="1 2">
    <name type="scientific">Zosterops borbonicus</name>
    <dbReference type="NCBI Taxonomy" id="364589"/>
    <lineage>
        <taxon>Eukaryota</taxon>
        <taxon>Metazoa</taxon>
        <taxon>Chordata</taxon>
        <taxon>Craniata</taxon>
        <taxon>Vertebrata</taxon>
        <taxon>Euteleostomi</taxon>
        <taxon>Archelosauria</taxon>
        <taxon>Archosauria</taxon>
        <taxon>Dinosauria</taxon>
        <taxon>Saurischia</taxon>
        <taxon>Theropoda</taxon>
        <taxon>Coelurosauria</taxon>
        <taxon>Aves</taxon>
        <taxon>Neognathae</taxon>
        <taxon>Neoaves</taxon>
        <taxon>Telluraves</taxon>
        <taxon>Australaves</taxon>
        <taxon>Passeriformes</taxon>
        <taxon>Sylvioidea</taxon>
        <taxon>Zosteropidae</taxon>
        <taxon>Zosterops</taxon>
    </lineage>
</organism>
<dbReference type="SUPFAM" id="SSF52058">
    <property type="entry name" value="L domain-like"/>
    <property type="match status" value="1"/>
</dbReference>
<dbReference type="Gene3D" id="3.80.10.10">
    <property type="entry name" value="Ribonuclease Inhibitor"/>
    <property type="match status" value="1"/>
</dbReference>
<evidence type="ECO:0000313" key="2">
    <source>
        <dbReference type="Proteomes" id="UP000796761"/>
    </source>
</evidence>
<keyword evidence="2" id="KW-1185">Reference proteome</keyword>
<dbReference type="Proteomes" id="UP000796761">
    <property type="component" value="Unassembled WGS sequence"/>
</dbReference>